<evidence type="ECO:0000313" key="4">
    <source>
        <dbReference type="Proteomes" id="UP000030151"/>
    </source>
</evidence>
<keyword evidence="1" id="KW-0862">Zinc</keyword>
<organism evidence="3 4">
    <name type="scientific">Metarhizium robertsii</name>
    <dbReference type="NCBI Taxonomy" id="568076"/>
    <lineage>
        <taxon>Eukaryota</taxon>
        <taxon>Fungi</taxon>
        <taxon>Dikarya</taxon>
        <taxon>Ascomycota</taxon>
        <taxon>Pezizomycotina</taxon>
        <taxon>Sordariomycetes</taxon>
        <taxon>Hypocreomycetidae</taxon>
        <taxon>Hypocreales</taxon>
        <taxon>Clavicipitaceae</taxon>
        <taxon>Metarhizium</taxon>
    </lineage>
</organism>
<dbReference type="SMART" id="SM00184">
    <property type="entry name" value="RING"/>
    <property type="match status" value="1"/>
</dbReference>
<evidence type="ECO:0000256" key="1">
    <source>
        <dbReference type="PROSITE-ProRule" id="PRU00175"/>
    </source>
</evidence>
<dbReference type="AlphaFoldDB" id="A0A014PNB4"/>
<accession>A0A014PNB4</accession>
<proteinExistence type="predicted"/>
<reference evidence="3 4" key="1">
    <citation type="submission" date="2014-02" db="EMBL/GenBank/DDBJ databases">
        <title>The genome sequence of the entomopathogenic fungus Metarhizium robertsii ARSEF 2575.</title>
        <authorList>
            <person name="Giuliano Garisto Donzelli B."/>
            <person name="Roe B.A."/>
            <person name="Macmil S.L."/>
            <person name="Krasnoff S.B."/>
            <person name="Gibson D.M."/>
        </authorList>
    </citation>
    <scope>NUCLEOTIDE SEQUENCE [LARGE SCALE GENOMIC DNA]</scope>
    <source>
        <strain evidence="3 4">ARSEF 2575</strain>
    </source>
</reference>
<keyword evidence="1" id="KW-0479">Metal-binding</keyword>
<dbReference type="HOGENOM" id="CLU_062278_0_0_1"/>
<dbReference type="OrthoDB" id="46529at2759"/>
<dbReference type="eggNOG" id="ENOG502SBV2">
    <property type="taxonomic scope" value="Eukaryota"/>
</dbReference>
<keyword evidence="1" id="KW-0863">Zinc-finger</keyword>
<comment type="caution">
    <text evidence="3">The sequence shown here is derived from an EMBL/GenBank/DDBJ whole genome shotgun (WGS) entry which is preliminary data.</text>
</comment>
<gene>
    <name evidence="3" type="ORF">X797_008310</name>
</gene>
<protein>
    <recommendedName>
        <fullName evidence="2">RING-type domain-containing protein</fullName>
    </recommendedName>
</protein>
<dbReference type="InterPro" id="IPR001841">
    <property type="entry name" value="Znf_RING"/>
</dbReference>
<sequence>MSACKVCNEPLVLRLDDDADNDDTETAETVPDDLELGCGCHFHWECLMEEASTVATSLKCPSCDTYLPRNQAGASSTTQFREASAAAILAQYSNEGGVQKDLDIMASITEEAYIQAHPEARPARAFHVMCAEGDIAGVIDLLRDASDQGADAGSIIRYQDPLAGMKSGLHLAIENRQDEIVWTLLWLSSRISTDAFPPLVRQMAEGVGLGRINVDADGDVRCLRDSQGRVAETIAQQNPEVWSALLDAGVLSP</sequence>
<evidence type="ECO:0000259" key="2">
    <source>
        <dbReference type="PROSITE" id="PS50089"/>
    </source>
</evidence>
<evidence type="ECO:0000313" key="3">
    <source>
        <dbReference type="EMBL" id="EXU98596.1"/>
    </source>
</evidence>
<dbReference type="PROSITE" id="PS50089">
    <property type="entry name" value="ZF_RING_2"/>
    <property type="match status" value="1"/>
</dbReference>
<feature type="domain" description="RING-type" evidence="2">
    <location>
        <begin position="4"/>
        <end position="64"/>
    </location>
</feature>
<dbReference type="Proteomes" id="UP000030151">
    <property type="component" value="Unassembled WGS sequence"/>
</dbReference>
<dbReference type="EMBL" id="JELW01000025">
    <property type="protein sequence ID" value="EXU98596.1"/>
    <property type="molecule type" value="Genomic_DNA"/>
</dbReference>
<dbReference type="GO" id="GO:0008270">
    <property type="term" value="F:zinc ion binding"/>
    <property type="evidence" value="ECO:0007669"/>
    <property type="project" value="UniProtKB-KW"/>
</dbReference>
<name>A0A014PNB4_9HYPO</name>